<dbReference type="InterPro" id="IPR007566">
    <property type="entry name" value="PEP_COase_arc-type"/>
</dbReference>
<organism evidence="4">
    <name type="scientific">marine sediment metagenome</name>
    <dbReference type="NCBI Taxonomy" id="412755"/>
    <lineage>
        <taxon>unclassified sequences</taxon>
        <taxon>metagenomes</taxon>
        <taxon>ecological metagenomes</taxon>
    </lineage>
</organism>
<evidence type="ECO:0000256" key="1">
    <source>
        <dbReference type="ARBA" id="ARBA00022842"/>
    </source>
</evidence>
<comment type="caution">
    <text evidence="4">The sequence shown here is derived from an EMBL/GenBank/DDBJ whole genome shotgun (WGS) entry which is preliminary data.</text>
</comment>
<evidence type="ECO:0000256" key="2">
    <source>
        <dbReference type="ARBA" id="ARBA00023239"/>
    </source>
</evidence>
<dbReference type="AlphaFoldDB" id="X1BKF7"/>
<dbReference type="Pfam" id="PF14010">
    <property type="entry name" value="PEPcase_2"/>
    <property type="match status" value="1"/>
</dbReference>
<name>X1BKF7_9ZZZZ</name>
<keyword evidence="3" id="KW-0120">Carbon dioxide fixation</keyword>
<gene>
    <name evidence="4" type="ORF">S01H4_02178</name>
</gene>
<dbReference type="GO" id="GO:0015977">
    <property type="term" value="P:carbon fixation"/>
    <property type="evidence" value="ECO:0007669"/>
    <property type="project" value="UniProtKB-KW"/>
</dbReference>
<evidence type="ECO:0000256" key="3">
    <source>
        <dbReference type="ARBA" id="ARBA00023300"/>
    </source>
</evidence>
<sequence length="101" mass="11858">MQLIVILRIFSNLLLLEYTLLNLQIYFPLINLQYNQLLLYALYSVGLPPEILGLNALNKDDLQFIREVYVNFEEDLRDSLRYFNPSADFIPKGLEVGAWNF</sequence>
<evidence type="ECO:0000313" key="4">
    <source>
        <dbReference type="EMBL" id="GAG72586.1"/>
    </source>
</evidence>
<reference evidence="4" key="1">
    <citation type="journal article" date="2014" name="Front. Microbiol.">
        <title>High frequency of phylogenetically diverse reductive dehalogenase-homologous genes in deep subseafloor sedimentary metagenomes.</title>
        <authorList>
            <person name="Kawai M."/>
            <person name="Futagami T."/>
            <person name="Toyoda A."/>
            <person name="Takaki Y."/>
            <person name="Nishi S."/>
            <person name="Hori S."/>
            <person name="Arai W."/>
            <person name="Tsubouchi T."/>
            <person name="Morono Y."/>
            <person name="Uchiyama I."/>
            <person name="Ito T."/>
            <person name="Fujiyama A."/>
            <person name="Inagaki F."/>
            <person name="Takami H."/>
        </authorList>
    </citation>
    <scope>NUCLEOTIDE SEQUENCE</scope>
    <source>
        <strain evidence="4">Expedition CK06-06</strain>
    </source>
</reference>
<accession>X1BKF7</accession>
<keyword evidence="2" id="KW-0456">Lyase</keyword>
<feature type="non-terminal residue" evidence="4">
    <location>
        <position position="101"/>
    </location>
</feature>
<dbReference type="GO" id="GO:0006099">
    <property type="term" value="P:tricarboxylic acid cycle"/>
    <property type="evidence" value="ECO:0007669"/>
    <property type="project" value="InterPro"/>
</dbReference>
<protein>
    <submittedName>
        <fullName evidence="4">Uncharacterized protein</fullName>
    </submittedName>
</protein>
<keyword evidence="1" id="KW-0460">Magnesium</keyword>
<proteinExistence type="predicted"/>
<dbReference type="EMBL" id="BART01000457">
    <property type="protein sequence ID" value="GAG72586.1"/>
    <property type="molecule type" value="Genomic_DNA"/>
</dbReference>
<dbReference type="GO" id="GO:0008964">
    <property type="term" value="F:phosphoenolpyruvate carboxylase activity"/>
    <property type="evidence" value="ECO:0007669"/>
    <property type="project" value="InterPro"/>
</dbReference>